<feature type="domain" description="Homeobox" evidence="7">
    <location>
        <begin position="34"/>
        <end position="94"/>
    </location>
</feature>
<feature type="compositionally biased region" description="Basic residues" evidence="6">
    <location>
        <begin position="487"/>
        <end position="498"/>
    </location>
</feature>
<feature type="compositionally biased region" description="Polar residues" evidence="6">
    <location>
        <begin position="403"/>
        <end position="413"/>
    </location>
</feature>
<evidence type="ECO:0000256" key="2">
    <source>
        <dbReference type="ARBA" id="ARBA00023155"/>
    </source>
</evidence>
<dbReference type="EMBL" id="MU003856">
    <property type="protein sequence ID" value="KAF2716960.1"/>
    <property type="molecule type" value="Genomic_DNA"/>
</dbReference>
<dbReference type="PANTHER" id="PTHR24324">
    <property type="entry name" value="HOMEOBOX PROTEIN HHEX"/>
    <property type="match status" value="1"/>
</dbReference>
<feature type="compositionally biased region" description="Polar residues" evidence="6">
    <location>
        <begin position="201"/>
        <end position="220"/>
    </location>
</feature>
<dbReference type="Pfam" id="PF00046">
    <property type="entry name" value="Homeodomain"/>
    <property type="match status" value="1"/>
</dbReference>
<organism evidence="8 9">
    <name type="scientific">Polychaeton citri CBS 116435</name>
    <dbReference type="NCBI Taxonomy" id="1314669"/>
    <lineage>
        <taxon>Eukaryota</taxon>
        <taxon>Fungi</taxon>
        <taxon>Dikarya</taxon>
        <taxon>Ascomycota</taxon>
        <taxon>Pezizomycotina</taxon>
        <taxon>Dothideomycetes</taxon>
        <taxon>Dothideomycetidae</taxon>
        <taxon>Capnodiales</taxon>
        <taxon>Capnodiaceae</taxon>
        <taxon>Polychaeton</taxon>
    </lineage>
</organism>
<gene>
    <name evidence="8" type="ORF">K431DRAFT_288968</name>
</gene>
<evidence type="ECO:0000256" key="6">
    <source>
        <dbReference type="SAM" id="MobiDB-lite"/>
    </source>
</evidence>
<evidence type="ECO:0000256" key="4">
    <source>
        <dbReference type="PROSITE-ProRule" id="PRU00108"/>
    </source>
</evidence>
<protein>
    <recommendedName>
        <fullName evidence="7">Homeobox domain-containing protein</fullName>
    </recommendedName>
</protein>
<dbReference type="AlphaFoldDB" id="A0A9P4Q001"/>
<dbReference type="GO" id="GO:0000978">
    <property type="term" value="F:RNA polymerase II cis-regulatory region sequence-specific DNA binding"/>
    <property type="evidence" value="ECO:0007669"/>
    <property type="project" value="TreeGrafter"/>
</dbReference>
<dbReference type="InterPro" id="IPR001356">
    <property type="entry name" value="HD"/>
</dbReference>
<evidence type="ECO:0000313" key="8">
    <source>
        <dbReference type="EMBL" id="KAF2716960.1"/>
    </source>
</evidence>
<dbReference type="InterPro" id="IPR017970">
    <property type="entry name" value="Homeobox_CS"/>
</dbReference>
<proteinExistence type="predicted"/>
<keyword evidence="3 4" id="KW-0539">Nucleus</keyword>
<keyword evidence="1 4" id="KW-0238">DNA-binding</keyword>
<keyword evidence="9" id="KW-1185">Reference proteome</keyword>
<dbReference type="CDD" id="cd00086">
    <property type="entry name" value="homeodomain"/>
    <property type="match status" value="1"/>
</dbReference>
<dbReference type="InterPro" id="IPR009057">
    <property type="entry name" value="Homeodomain-like_sf"/>
</dbReference>
<feature type="region of interest" description="Disordered" evidence="6">
    <location>
        <begin position="238"/>
        <end position="258"/>
    </location>
</feature>
<dbReference type="SMART" id="SM00389">
    <property type="entry name" value="HOX"/>
    <property type="match status" value="1"/>
</dbReference>
<dbReference type="GO" id="GO:0005634">
    <property type="term" value="C:nucleus"/>
    <property type="evidence" value="ECO:0007669"/>
    <property type="project" value="UniProtKB-SubCell"/>
</dbReference>
<feature type="region of interest" description="Disordered" evidence="6">
    <location>
        <begin position="1"/>
        <end position="49"/>
    </location>
</feature>
<dbReference type="InterPro" id="IPR051000">
    <property type="entry name" value="Homeobox_DNA-bind_prot"/>
</dbReference>
<dbReference type="OrthoDB" id="6159439at2759"/>
<dbReference type="PANTHER" id="PTHR24324:SF9">
    <property type="entry name" value="HOMEOBOX DOMAIN-CONTAINING PROTEIN"/>
    <property type="match status" value="1"/>
</dbReference>
<keyword evidence="2 4" id="KW-0371">Homeobox</keyword>
<dbReference type="SUPFAM" id="SSF46689">
    <property type="entry name" value="Homeodomain-like"/>
    <property type="match status" value="1"/>
</dbReference>
<feature type="region of interest" description="Disordered" evidence="6">
    <location>
        <begin position="274"/>
        <end position="327"/>
    </location>
</feature>
<evidence type="ECO:0000256" key="3">
    <source>
        <dbReference type="ARBA" id="ARBA00023242"/>
    </source>
</evidence>
<name>A0A9P4Q001_9PEZI</name>
<feature type="compositionally biased region" description="Low complexity" evidence="6">
    <location>
        <begin position="278"/>
        <end position="289"/>
    </location>
</feature>
<sequence length="545" mass="59850">MSHSAPATHTDYAFLNHSASTLPNNLPPDVHNKPLARQKRKRTSPEDQAILEAAYLRDPKPDTEARRQLSQQVALGEKEVQIWFQNRRQSSRRKSRPLLPHEVAQYQASRTSYPPPSMAPAESLEQTSDTPEDAVNNEDQSVTIQKTPDVIDGSVLKTSDDVAAQQSSPGSQEGPAITQTSQPRAADDVVPSGQPREQPLSEVSQESQHAVDSTPSNVQSMGYFANRRNEALLRSGYDEETYDQQSPPLDSSLKRSLKKSRSIVRLSLTNDGNARVIQSSLSPSPQKPSRGSQQDLVSADGQRPNTFNSRTIQSVPTPKLLQRSASGRSRDSRTWEFWCDKEARMELEEKAEKDGSGSAADAIGLMRSRSGRRVLGSLSSKRNAILERSSSSAKRSKLDRQQVYLQRSSTSGGRLQGRARGHLSDKAKLRHAGSVVSVYIPGNESDKENWSPTGESQTDLQSATNAKEGGGMITKRSAFADKSANSKGRRQLSPRKRAAAAMDDPENDPEVAAFMSTERRSSNATEEDDMDCVQGLLSLSQGNWK</sequence>
<reference evidence="8" key="1">
    <citation type="journal article" date="2020" name="Stud. Mycol.">
        <title>101 Dothideomycetes genomes: a test case for predicting lifestyles and emergence of pathogens.</title>
        <authorList>
            <person name="Haridas S."/>
            <person name="Albert R."/>
            <person name="Binder M."/>
            <person name="Bloem J."/>
            <person name="Labutti K."/>
            <person name="Salamov A."/>
            <person name="Andreopoulos B."/>
            <person name="Baker S."/>
            <person name="Barry K."/>
            <person name="Bills G."/>
            <person name="Bluhm B."/>
            <person name="Cannon C."/>
            <person name="Castanera R."/>
            <person name="Culley D."/>
            <person name="Daum C."/>
            <person name="Ezra D."/>
            <person name="Gonzalez J."/>
            <person name="Henrissat B."/>
            <person name="Kuo A."/>
            <person name="Liang C."/>
            <person name="Lipzen A."/>
            <person name="Lutzoni F."/>
            <person name="Magnuson J."/>
            <person name="Mondo S."/>
            <person name="Nolan M."/>
            <person name="Ohm R."/>
            <person name="Pangilinan J."/>
            <person name="Park H.-J."/>
            <person name="Ramirez L."/>
            <person name="Alfaro M."/>
            <person name="Sun H."/>
            <person name="Tritt A."/>
            <person name="Yoshinaga Y."/>
            <person name="Zwiers L.-H."/>
            <person name="Turgeon B."/>
            <person name="Goodwin S."/>
            <person name="Spatafora J."/>
            <person name="Crous P."/>
            <person name="Grigoriev I."/>
        </authorList>
    </citation>
    <scope>NUCLEOTIDE SEQUENCE</scope>
    <source>
        <strain evidence="8">CBS 116435</strain>
    </source>
</reference>
<feature type="compositionally biased region" description="Polar residues" evidence="6">
    <location>
        <begin position="164"/>
        <end position="183"/>
    </location>
</feature>
<dbReference type="GO" id="GO:0030154">
    <property type="term" value="P:cell differentiation"/>
    <property type="evidence" value="ECO:0007669"/>
    <property type="project" value="TreeGrafter"/>
</dbReference>
<dbReference type="PROSITE" id="PS50071">
    <property type="entry name" value="HOMEOBOX_2"/>
    <property type="match status" value="1"/>
</dbReference>
<comment type="caution">
    <text evidence="8">The sequence shown here is derived from an EMBL/GenBank/DDBJ whole genome shotgun (WGS) entry which is preliminary data.</text>
</comment>
<evidence type="ECO:0000256" key="5">
    <source>
        <dbReference type="RuleBase" id="RU000682"/>
    </source>
</evidence>
<evidence type="ECO:0000259" key="7">
    <source>
        <dbReference type="PROSITE" id="PS50071"/>
    </source>
</evidence>
<feature type="compositionally biased region" description="Polar residues" evidence="6">
    <location>
        <begin position="450"/>
        <end position="465"/>
    </location>
</feature>
<feature type="DNA-binding region" description="Homeobox" evidence="4">
    <location>
        <begin position="36"/>
        <end position="95"/>
    </location>
</feature>
<feature type="region of interest" description="Disordered" evidence="6">
    <location>
        <begin position="386"/>
        <end position="426"/>
    </location>
</feature>
<feature type="region of interest" description="Disordered" evidence="6">
    <location>
        <begin position="440"/>
        <end position="545"/>
    </location>
</feature>
<feature type="compositionally biased region" description="Polar residues" evidence="6">
    <location>
        <begin position="303"/>
        <end position="316"/>
    </location>
</feature>
<evidence type="ECO:0000313" key="9">
    <source>
        <dbReference type="Proteomes" id="UP000799441"/>
    </source>
</evidence>
<feature type="compositionally biased region" description="Polar residues" evidence="6">
    <location>
        <begin position="137"/>
        <end position="146"/>
    </location>
</feature>
<accession>A0A9P4Q001</accession>
<comment type="subcellular location">
    <subcellularLocation>
        <location evidence="4 5">Nucleus</location>
    </subcellularLocation>
</comment>
<dbReference type="Proteomes" id="UP000799441">
    <property type="component" value="Unassembled WGS sequence"/>
</dbReference>
<dbReference type="PROSITE" id="PS00027">
    <property type="entry name" value="HOMEOBOX_1"/>
    <property type="match status" value="1"/>
</dbReference>
<dbReference type="Gene3D" id="1.10.10.60">
    <property type="entry name" value="Homeodomain-like"/>
    <property type="match status" value="1"/>
</dbReference>
<dbReference type="GO" id="GO:0000981">
    <property type="term" value="F:DNA-binding transcription factor activity, RNA polymerase II-specific"/>
    <property type="evidence" value="ECO:0007669"/>
    <property type="project" value="InterPro"/>
</dbReference>
<feature type="region of interest" description="Disordered" evidence="6">
    <location>
        <begin position="106"/>
        <end position="222"/>
    </location>
</feature>
<evidence type="ECO:0000256" key="1">
    <source>
        <dbReference type="ARBA" id="ARBA00023125"/>
    </source>
</evidence>